<protein>
    <submittedName>
        <fullName evidence="1">Uncharacterized protein</fullName>
    </submittedName>
</protein>
<reference evidence="1 2" key="1">
    <citation type="submission" date="2015-07" db="EMBL/GenBank/DDBJ databases">
        <title>Draft genome of Achromobacter spanius.</title>
        <authorList>
            <person name="Wang X."/>
        </authorList>
    </citation>
    <scope>NUCLEOTIDE SEQUENCE [LARGE SCALE GENOMIC DNA]</scope>
    <source>
        <strain evidence="1 2">CGMCC9173</strain>
    </source>
</reference>
<evidence type="ECO:0000313" key="2">
    <source>
        <dbReference type="Proteomes" id="UP000037511"/>
    </source>
</evidence>
<dbReference type="EMBL" id="LGVG01000022">
    <property type="protein sequence ID" value="KNE26470.1"/>
    <property type="molecule type" value="Genomic_DNA"/>
</dbReference>
<name>A0AAW3I0W5_9BURK</name>
<proteinExistence type="predicted"/>
<evidence type="ECO:0000313" key="1">
    <source>
        <dbReference type="EMBL" id="KNE26470.1"/>
    </source>
</evidence>
<organism evidence="1 2">
    <name type="scientific">Achromobacter spanius</name>
    <dbReference type="NCBI Taxonomy" id="217203"/>
    <lineage>
        <taxon>Bacteria</taxon>
        <taxon>Pseudomonadati</taxon>
        <taxon>Pseudomonadota</taxon>
        <taxon>Betaproteobacteria</taxon>
        <taxon>Burkholderiales</taxon>
        <taxon>Alcaligenaceae</taxon>
        <taxon>Achromobacter</taxon>
    </lineage>
</organism>
<gene>
    <name evidence="1" type="ORF">AFM18_17330</name>
</gene>
<sequence length="289" mass="32120">MNEEAKRFGDAVAAYLGPHVGALKDYKWKMGKAVPIEAQKLGLIAVDHKGGVAATNALRSDVARRVREVHLLAGDTRNSKMQDFCSFVICKWGALSSNKPKTIEAYARVYTSTAIPDLSAVGSLQELRIQADCDFPIQGIASWSKWLNFAWPEWALIYDSRIAFALNAIHVLKGVDARAMPVPKGRGILLSKLDPQTLAALSYLKRKSEPIPDVPHGDNAKSLERWLEGGVIPEDNAYEFYLMVMMRAHEVMGRVSFPALVDVEMLLFYLSIRHVVHDFLSLVSDVSPR</sequence>
<comment type="caution">
    <text evidence="1">The sequence shown here is derived from an EMBL/GenBank/DDBJ whole genome shotgun (WGS) entry which is preliminary data.</text>
</comment>
<dbReference type="Proteomes" id="UP000037511">
    <property type="component" value="Unassembled WGS sequence"/>
</dbReference>
<dbReference type="AlphaFoldDB" id="A0AAW3I0W5"/>
<accession>A0AAW3I0W5</accession>